<dbReference type="AlphaFoldDB" id="A0A0F9YGF5"/>
<dbReference type="PROSITE" id="PS51352">
    <property type="entry name" value="THIOREDOXIN_2"/>
    <property type="match status" value="1"/>
</dbReference>
<sequence length="685" mass="72402">MMAARQRSSNVAWIAGAALMLLALTLCGLAVGRLPAAEGTTPVKPSQEPVAAPEFPQGMAWLNTDRPIQLAQLKGKIVLLDFWTYCCINCMHVLPDLAKLEAKYPNELVVIGVHSAKFTGEKVTENIRQAILRYEIAHPVVNDRDMKIWRSYGARAWPTLVLIGPDGKLLGRHSGEGVFAPFDRAIAEAVERFDKSGQLDRTPMTFALEGASVGRSLLSFPGKVLATEQQGDEAGRLFIADSNHNRIVVVSLADRSVQAVVGSGLAGLDDGPFESATFNKPQGMAIDGDILYVADTENHALRAVDLRTRRVTTIAGTGRQGGWGAGGGKGKQTSLNSPWDLVRIDRALYIAMAGTHQLWRMDLDTGVIGPYAGSGREARVDGPLMSAALAQPSGLTTDGRKLYFADSEVSAIRSADLDLDGRVETIVGGDLFDYGDRDGVGLKARLQHPLGVAFYDGVLYTADTYNNKVKRIDLKTGRIETFLGSGGAGLDDGDDASAVTFDEPAGLSAAGGKLYVADTNNHAVRVVDLASGSVSTLAVANPDALLADPAGDGAFDGQTITFDTRTVKAGDVAVVIDLPLPQGLKLNADAPSSMTVSSSQQAVLAVATDAAGSSGRLSFPVTVSVRAAAGEATLTVDLNIYYCTEERESLCYFKALRLVLPVTVDESAGDDKIAITAKADLPTGL</sequence>
<dbReference type="CDD" id="cd14951">
    <property type="entry name" value="NHL-2_like"/>
    <property type="match status" value="1"/>
</dbReference>
<dbReference type="Gene3D" id="3.40.30.10">
    <property type="entry name" value="Glutaredoxin"/>
    <property type="match status" value="1"/>
</dbReference>
<dbReference type="SUPFAM" id="SSF63825">
    <property type="entry name" value="YWTD domain"/>
    <property type="match status" value="1"/>
</dbReference>
<accession>A0A0F9YGF5</accession>
<dbReference type="PANTHER" id="PTHR46388">
    <property type="entry name" value="NHL REPEAT-CONTAINING PROTEIN 2"/>
    <property type="match status" value="1"/>
</dbReference>
<dbReference type="InterPro" id="IPR012336">
    <property type="entry name" value="Thioredoxin-like_fold"/>
</dbReference>
<organism evidence="3">
    <name type="scientific">marine sediment metagenome</name>
    <dbReference type="NCBI Taxonomy" id="412755"/>
    <lineage>
        <taxon>unclassified sequences</taxon>
        <taxon>metagenomes</taxon>
        <taxon>ecological metagenomes</taxon>
    </lineage>
</organism>
<dbReference type="InterPro" id="IPR013766">
    <property type="entry name" value="Thioredoxin_domain"/>
</dbReference>
<dbReference type="InterPro" id="IPR036249">
    <property type="entry name" value="Thioredoxin-like_sf"/>
</dbReference>
<dbReference type="CDD" id="cd03012">
    <property type="entry name" value="TlpA_like_DipZ_like"/>
    <property type="match status" value="1"/>
</dbReference>
<comment type="caution">
    <text evidence="3">The sequence shown here is derived from an EMBL/GenBank/DDBJ whole genome shotgun (WGS) entry which is preliminary data.</text>
</comment>
<name>A0A0F9YGF5_9ZZZZ</name>
<evidence type="ECO:0000313" key="3">
    <source>
        <dbReference type="EMBL" id="KKO11302.1"/>
    </source>
</evidence>
<keyword evidence="1" id="KW-0677">Repeat</keyword>
<dbReference type="InterPro" id="IPR001258">
    <property type="entry name" value="NHL_repeat"/>
</dbReference>
<dbReference type="InterPro" id="IPR045302">
    <property type="entry name" value="NHL2_NHL_rpt_dom"/>
</dbReference>
<dbReference type="EMBL" id="LAZR01000003">
    <property type="protein sequence ID" value="KKO11302.1"/>
    <property type="molecule type" value="Genomic_DNA"/>
</dbReference>
<dbReference type="InterPro" id="IPR011042">
    <property type="entry name" value="6-blade_b-propeller_TolB-like"/>
</dbReference>
<dbReference type="SMART" id="SM00135">
    <property type="entry name" value="LY"/>
    <property type="match status" value="2"/>
</dbReference>
<dbReference type="SUPFAM" id="SSF52833">
    <property type="entry name" value="Thioredoxin-like"/>
    <property type="match status" value="1"/>
</dbReference>
<evidence type="ECO:0000256" key="1">
    <source>
        <dbReference type="ARBA" id="ARBA00022737"/>
    </source>
</evidence>
<dbReference type="Pfam" id="PF13905">
    <property type="entry name" value="Thioredoxin_8"/>
    <property type="match status" value="1"/>
</dbReference>
<evidence type="ECO:0000259" key="2">
    <source>
        <dbReference type="PROSITE" id="PS51352"/>
    </source>
</evidence>
<dbReference type="Pfam" id="PF01436">
    <property type="entry name" value="NHL"/>
    <property type="match status" value="2"/>
</dbReference>
<dbReference type="SUPFAM" id="SSF101898">
    <property type="entry name" value="NHL repeat"/>
    <property type="match status" value="1"/>
</dbReference>
<protein>
    <recommendedName>
        <fullName evidence="2">Thioredoxin domain-containing protein</fullName>
    </recommendedName>
</protein>
<feature type="domain" description="Thioredoxin" evidence="2">
    <location>
        <begin position="46"/>
        <end position="191"/>
    </location>
</feature>
<dbReference type="Gene3D" id="2.120.10.30">
    <property type="entry name" value="TolB, C-terminal domain"/>
    <property type="match status" value="2"/>
</dbReference>
<reference evidence="3" key="1">
    <citation type="journal article" date="2015" name="Nature">
        <title>Complex archaea that bridge the gap between prokaryotes and eukaryotes.</title>
        <authorList>
            <person name="Spang A."/>
            <person name="Saw J.H."/>
            <person name="Jorgensen S.L."/>
            <person name="Zaremba-Niedzwiedzka K."/>
            <person name="Martijn J."/>
            <person name="Lind A.E."/>
            <person name="van Eijk R."/>
            <person name="Schleper C."/>
            <person name="Guy L."/>
            <person name="Ettema T.J."/>
        </authorList>
    </citation>
    <scope>NUCLEOTIDE SEQUENCE</scope>
</reference>
<gene>
    <name evidence="3" type="ORF">LCGC14_0017820</name>
</gene>
<dbReference type="PANTHER" id="PTHR46388:SF2">
    <property type="entry name" value="NHL REPEAT-CONTAINING PROTEIN 2"/>
    <property type="match status" value="1"/>
</dbReference>
<dbReference type="InterPro" id="IPR000033">
    <property type="entry name" value="LDLR_classB_rpt"/>
</dbReference>
<proteinExistence type="predicted"/>